<accession>A0A2A4HJL1</accession>
<proteinExistence type="predicted"/>
<organism evidence="1 2">
    <name type="scientific">Vreelandella nigrificans</name>
    <dbReference type="NCBI Taxonomy" id="2042704"/>
    <lineage>
        <taxon>Bacteria</taxon>
        <taxon>Pseudomonadati</taxon>
        <taxon>Pseudomonadota</taxon>
        <taxon>Gammaproteobacteria</taxon>
        <taxon>Oceanospirillales</taxon>
        <taxon>Halomonadaceae</taxon>
        <taxon>Vreelandella</taxon>
    </lineage>
</organism>
<comment type="caution">
    <text evidence="1">The sequence shown here is derived from an EMBL/GenBank/DDBJ whole genome shotgun (WGS) entry which is preliminary data.</text>
</comment>
<reference evidence="2" key="1">
    <citation type="submission" date="2017-09" db="EMBL/GenBank/DDBJ databases">
        <authorList>
            <person name="Cho G.-S."/>
            <person name="Oguntoyinbo F.A."/>
            <person name="Cnockaert M."/>
            <person name="Kabisch J."/>
            <person name="Neve H."/>
            <person name="Bockelmann W."/>
            <person name="Wenning M."/>
            <person name="Franz C.M."/>
            <person name="Vandamme P."/>
        </authorList>
    </citation>
    <scope>NUCLEOTIDE SEQUENCE [LARGE SCALE GENOMIC DNA]</scope>
    <source>
        <strain evidence="2">MBT G8648</strain>
    </source>
</reference>
<dbReference type="Proteomes" id="UP000218677">
    <property type="component" value="Unassembled WGS sequence"/>
</dbReference>
<evidence type="ECO:0000313" key="2">
    <source>
        <dbReference type="Proteomes" id="UP000218677"/>
    </source>
</evidence>
<evidence type="ECO:0008006" key="3">
    <source>
        <dbReference type="Google" id="ProtNLM"/>
    </source>
</evidence>
<keyword evidence="2" id="KW-1185">Reference proteome</keyword>
<sequence length="62" mass="6888">MAARRAGKERYDSITYFGDGPWDQEASKTLGYNFVSVGNRINSPQSVLDYTEAHVALSYIGL</sequence>
<name>A0A2A4HJL1_9GAMM</name>
<evidence type="ECO:0000313" key="1">
    <source>
        <dbReference type="EMBL" id="PCF94936.1"/>
    </source>
</evidence>
<gene>
    <name evidence="1" type="ORF">CPA45_15085</name>
</gene>
<dbReference type="AlphaFoldDB" id="A0A2A4HJL1"/>
<dbReference type="EMBL" id="NWUX01000014">
    <property type="protein sequence ID" value="PCF94936.1"/>
    <property type="molecule type" value="Genomic_DNA"/>
</dbReference>
<protein>
    <recommendedName>
        <fullName evidence="3">HAD family hydrolase</fullName>
    </recommendedName>
</protein>